<organism evidence="1 2">
    <name type="scientific">Datura stramonium</name>
    <name type="common">Jimsonweed</name>
    <name type="synonym">Common thornapple</name>
    <dbReference type="NCBI Taxonomy" id="4076"/>
    <lineage>
        <taxon>Eukaryota</taxon>
        <taxon>Viridiplantae</taxon>
        <taxon>Streptophyta</taxon>
        <taxon>Embryophyta</taxon>
        <taxon>Tracheophyta</taxon>
        <taxon>Spermatophyta</taxon>
        <taxon>Magnoliopsida</taxon>
        <taxon>eudicotyledons</taxon>
        <taxon>Gunneridae</taxon>
        <taxon>Pentapetalae</taxon>
        <taxon>asterids</taxon>
        <taxon>lamiids</taxon>
        <taxon>Solanales</taxon>
        <taxon>Solanaceae</taxon>
        <taxon>Solanoideae</taxon>
        <taxon>Datureae</taxon>
        <taxon>Datura</taxon>
    </lineage>
</organism>
<dbReference type="EMBL" id="JACEIK010000311">
    <property type="protein sequence ID" value="MCD7454692.1"/>
    <property type="molecule type" value="Genomic_DNA"/>
</dbReference>
<sequence length="66" mass="7051">EEEGDGEVFEVGAALMCSSMVRDKATTGFAWCLSTKTGGEGREGERWYAGGIVRRGSFDVNGGSVW</sequence>
<dbReference type="Proteomes" id="UP000823775">
    <property type="component" value="Unassembled WGS sequence"/>
</dbReference>
<keyword evidence="2" id="KW-1185">Reference proteome</keyword>
<accession>A0ABS8S6H6</accession>
<comment type="caution">
    <text evidence="1">The sequence shown here is derived from an EMBL/GenBank/DDBJ whole genome shotgun (WGS) entry which is preliminary data.</text>
</comment>
<reference evidence="1 2" key="1">
    <citation type="journal article" date="2021" name="BMC Genomics">
        <title>Datura genome reveals duplications of psychoactive alkaloid biosynthetic genes and high mutation rate following tissue culture.</title>
        <authorList>
            <person name="Rajewski A."/>
            <person name="Carter-House D."/>
            <person name="Stajich J."/>
            <person name="Litt A."/>
        </authorList>
    </citation>
    <scope>NUCLEOTIDE SEQUENCE [LARGE SCALE GENOMIC DNA]</scope>
    <source>
        <strain evidence="1">AR-01</strain>
    </source>
</reference>
<name>A0ABS8S6H6_DATST</name>
<feature type="non-terminal residue" evidence="1">
    <location>
        <position position="1"/>
    </location>
</feature>
<protein>
    <submittedName>
        <fullName evidence="1">Uncharacterized protein</fullName>
    </submittedName>
</protein>
<proteinExistence type="predicted"/>
<evidence type="ECO:0000313" key="2">
    <source>
        <dbReference type="Proteomes" id="UP000823775"/>
    </source>
</evidence>
<evidence type="ECO:0000313" key="1">
    <source>
        <dbReference type="EMBL" id="MCD7454692.1"/>
    </source>
</evidence>
<gene>
    <name evidence="1" type="ORF">HAX54_025659</name>
</gene>